<dbReference type="Proteomes" id="UP000324022">
    <property type="component" value="Unassembled WGS sequence"/>
</dbReference>
<organism evidence="1 2">
    <name type="scientific">Ustilago trichophora</name>
    <dbReference type="NCBI Taxonomy" id="86804"/>
    <lineage>
        <taxon>Eukaryota</taxon>
        <taxon>Fungi</taxon>
        <taxon>Dikarya</taxon>
        <taxon>Basidiomycota</taxon>
        <taxon>Ustilaginomycotina</taxon>
        <taxon>Ustilaginomycetes</taxon>
        <taxon>Ustilaginales</taxon>
        <taxon>Ustilaginaceae</taxon>
        <taxon>Ustilago</taxon>
    </lineage>
</organism>
<protein>
    <submittedName>
        <fullName evidence="1">Uncharacterized protein</fullName>
    </submittedName>
</protein>
<evidence type="ECO:0000313" key="1">
    <source>
        <dbReference type="EMBL" id="SPO24196.1"/>
    </source>
</evidence>
<reference evidence="1 2" key="1">
    <citation type="submission" date="2018-03" db="EMBL/GenBank/DDBJ databases">
        <authorList>
            <person name="Guldener U."/>
        </authorList>
    </citation>
    <scope>NUCLEOTIDE SEQUENCE [LARGE SCALE GENOMIC DNA]</scope>
    <source>
        <strain evidence="1 2">NBRC100155</strain>
    </source>
</reference>
<dbReference type="InterPro" id="IPR052999">
    <property type="entry name" value="PTS1_Protein"/>
</dbReference>
<dbReference type="OrthoDB" id="5537330at2759"/>
<sequence>MNDTFKSPTTLSEPMIPADITLEEIKWFRNQLSPAVRQSCWLLVLTSVFVSCHHGPESIIHLYNLALSKSTSSTTTEAELASISRSIQRQIQEVLVKASVIFGIPQSLDTIFPLLTHIRTNSPPTHLLSATDFSRSSLLQSPISSLTTPAHETLRKIYKHNLDDILSNKMSNNMQDLKFLTL</sequence>
<dbReference type="PANTHER" id="PTHR28180">
    <property type="entry name" value="CONSERVED MITOCHONDRIAL PROTEIN-RELATED"/>
    <property type="match status" value="1"/>
</dbReference>
<gene>
    <name evidence="1" type="ORF">UTRI_03464</name>
</gene>
<name>A0A5C3E3S9_9BASI</name>
<keyword evidence="2" id="KW-1185">Reference proteome</keyword>
<dbReference type="EMBL" id="OOIN01000007">
    <property type="protein sequence ID" value="SPO24196.1"/>
    <property type="molecule type" value="Genomic_DNA"/>
</dbReference>
<dbReference type="AlphaFoldDB" id="A0A5C3E3S9"/>
<dbReference type="PANTHER" id="PTHR28180:SF5">
    <property type="entry name" value="DNA POLYMERASE ALPHA SUBUNIT B"/>
    <property type="match status" value="1"/>
</dbReference>
<accession>A0A5C3E3S9</accession>
<proteinExistence type="predicted"/>
<evidence type="ECO:0000313" key="2">
    <source>
        <dbReference type="Proteomes" id="UP000324022"/>
    </source>
</evidence>